<dbReference type="KEGG" id="sbro:GQF42_19910"/>
<proteinExistence type="predicted"/>
<sequence length="106" mass="11936">MAGGGGSVSEQSWRLTRGNQLVGTLRLDEVDMFWTDCRFEPGPGWPAIRPLFDASRDAWLAHDLKAALAADERIRQEGLVLVPEGDGEPVRDFVIRIRGDRARFKW</sequence>
<gene>
    <name evidence="1" type="ORF">GQF42_19910</name>
</gene>
<keyword evidence="2" id="KW-1185">Reference proteome</keyword>
<reference evidence="1 2" key="1">
    <citation type="submission" date="2019-12" db="EMBL/GenBank/DDBJ databases">
        <title>Streptomyces sp. strain T44 isolated from rhizosphere soil of Broussonetia papyrifera.</title>
        <authorList>
            <person name="Mo P."/>
        </authorList>
    </citation>
    <scope>NUCLEOTIDE SEQUENCE [LARGE SCALE GENOMIC DNA]</scope>
    <source>
        <strain evidence="1 2">T44</strain>
    </source>
</reference>
<evidence type="ECO:0000313" key="1">
    <source>
        <dbReference type="EMBL" id="QHA05257.1"/>
    </source>
</evidence>
<dbReference type="EMBL" id="CP047020">
    <property type="protein sequence ID" value="QHA05257.1"/>
    <property type="molecule type" value="Genomic_DNA"/>
</dbReference>
<protein>
    <submittedName>
        <fullName evidence="1">Uncharacterized protein</fullName>
    </submittedName>
</protein>
<accession>A0A6I6NAM2</accession>
<dbReference type="Proteomes" id="UP000436138">
    <property type="component" value="Chromosome"/>
</dbReference>
<name>A0A6I6NAM2_9ACTN</name>
<evidence type="ECO:0000313" key="2">
    <source>
        <dbReference type="Proteomes" id="UP000436138"/>
    </source>
</evidence>
<dbReference type="AlphaFoldDB" id="A0A6I6NAM2"/>
<organism evidence="1 2">
    <name type="scientific">Streptomyces broussonetiae</name>
    <dbReference type="NCBI Taxonomy" id="2686304"/>
    <lineage>
        <taxon>Bacteria</taxon>
        <taxon>Bacillati</taxon>
        <taxon>Actinomycetota</taxon>
        <taxon>Actinomycetes</taxon>
        <taxon>Kitasatosporales</taxon>
        <taxon>Streptomycetaceae</taxon>
        <taxon>Streptomyces</taxon>
    </lineage>
</organism>